<comment type="caution">
    <text evidence="2">The sequence shown here is derived from an EMBL/GenBank/DDBJ whole genome shotgun (WGS) entry which is preliminary data.</text>
</comment>
<dbReference type="RefSeq" id="WP_149619881.1">
    <property type="nucleotide sequence ID" value="NZ_VOBL01000012.1"/>
</dbReference>
<dbReference type="PANTHER" id="PTHR38446:SF1">
    <property type="entry name" value="BLL0914 PROTEIN"/>
    <property type="match status" value="1"/>
</dbReference>
<reference evidence="2 3" key="1">
    <citation type="submission" date="2019-07" db="EMBL/GenBank/DDBJ databases">
        <title>Analysis of the biochemical properties, biological activity and biotechnological potential of siderophores and biosurfactants produced by Antarctic psychrotolerant bacteria.</title>
        <authorList>
            <person name="Styczynski M."/>
            <person name="Krucon T."/>
            <person name="Decewicz P."/>
            <person name="Dziewit L."/>
        </authorList>
    </citation>
    <scope>NUCLEOTIDE SEQUENCE [LARGE SCALE GENOMIC DNA]</scope>
    <source>
        <strain evidence="2 3">ANT_H27</strain>
    </source>
</reference>
<sequence length="129" mass="13455">MLLLTMIFGGLAAAIHIYIFVLESVAWDRASTRKAFGIRSDSEAAATRSLAFNQGFYNLFLAVLVALGMVLFLTGSTVVGATLFFAGTGSMCAAGLVLLFSSPQLARAAFTQLAAPAVGIILGLFVLTS</sequence>
<gene>
    <name evidence="2" type="ORF">FQ154_12005</name>
</gene>
<evidence type="ECO:0000256" key="1">
    <source>
        <dbReference type="SAM" id="Phobius"/>
    </source>
</evidence>
<accession>A0A5B0EDV6</accession>
<feature type="transmembrane region" description="Helical" evidence="1">
    <location>
        <begin position="108"/>
        <end position="127"/>
    </location>
</feature>
<name>A0A5B0EDV6_9MICC</name>
<evidence type="ECO:0000313" key="2">
    <source>
        <dbReference type="EMBL" id="KAA0976031.1"/>
    </source>
</evidence>
<keyword evidence="1" id="KW-1133">Transmembrane helix</keyword>
<dbReference type="Proteomes" id="UP000323856">
    <property type="component" value="Unassembled WGS sequence"/>
</dbReference>
<keyword evidence="1" id="KW-0472">Membrane</keyword>
<dbReference type="EMBL" id="VOBL01000012">
    <property type="protein sequence ID" value="KAA0976031.1"/>
    <property type="molecule type" value="Genomic_DNA"/>
</dbReference>
<organism evidence="2 3">
    <name type="scientific">Paeniglutamicibacter gangotriensis</name>
    <dbReference type="NCBI Taxonomy" id="254787"/>
    <lineage>
        <taxon>Bacteria</taxon>
        <taxon>Bacillati</taxon>
        <taxon>Actinomycetota</taxon>
        <taxon>Actinomycetes</taxon>
        <taxon>Micrococcales</taxon>
        <taxon>Micrococcaceae</taxon>
        <taxon>Paeniglutamicibacter</taxon>
    </lineage>
</organism>
<feature type="transmembrane region" description="Helical" evidence="1">
    <location>
        <begin position="6"/>
        <end position="27"/>
    </location>
</feature>
<dbReference type="InterPro" id="IPR009732">
    <property type="entry name" value="DUF1304"/>
</dbReference>
<dbReference type="AlphaFoldDB" id="A0A5B0EDV6"/>
<dbReference type="OrthoDB" id="9803832at2"/>
<feature type="transmembrane region" description="Helical" evidence="1">
    <location>
        <begin position="56"/>
        <end position="75"/>
    </location>
</feature>
<evidence type="ECO:0000313" key="3">
    <source>
        <dbReference type="Proteomes" id="UP000323856"/>
    </source>
</evidence>
<feature type="transmembrane region" description="Helical" evidence="1">
    <location>
        <begin position="81"/>
        <end position="101"/>
    </location>
</feature>
<proteinExistence type="predicted"/>
<protein>
    <submittedName>
        <fullName evidence="2">DUF1304 domain-containing protein</fullName>
    </submittedName>
</protein>
<dbReference type="Pfam" id="PF06993">
    <property type="entry name" value="DUF1304"/>
    <property type="match status" value="1"/>
</dbReference>
<dbReference type="PANTHER" id="PTHR38446">
    <property type="entry name" value="BLL0914 PROTEIN"/>
    <property type="match status" value="1"/>
</dbReference>
<keyword evidence="1" id="KW-0812">Transmembrane</keyword>